<sequence length="178" mass="18841">MQFFSILALAGSAAAAATAATHSPNPATDFSSGTVGVLSKFDDELFTMSRMQVMAVSAARVADDGSFTTCLPVYGGANATDCNIVIDNIAANTNDIGVAPGFCLNWWSGTCAARVCARGDDFVTLTDPYYEKASVIAGRLRGDPLKFCIPAQESAVVSDCQDYAGDCGVYRYYLQVRR</sequence>
<feature type="signal peptide" evidence="1">
    <location>
        <begin position="1"/>
        <end position="19"/>
    </location>
</feature>
<gene>
    <name evidence="2" type="ORF">Micbo1qcDRAFT_231249</name>
</gene>
<dbReference type="OrthoDB" id="4737007at2759"/>
<evidence type="ECO:0000313" key="3">
    <source>
        <dbReference type="Proteomes" id="UP000070501"/>
    </source>
</evidence>
<dbReference type="Proteomes" id="UP000070501">
    <property type="component" value="Unassembled WGS sequence"/>
</dbReference>
<reference evidence="3" key="1">
    <citation type="submission" date="2016-02" db="EMBL/GenBank/DDBJ databases">
        <title>Draft genome sequence of Microdochium bolleyi, a fungal endophyte of beachgrass.</title>
        <authorList>
            <consortium name="DOE Joint Genome Institute"/>
            <person name="David A.S."/>
            <person name="May G."/>
            <person name="Haridas S."/>
            <person name="Lim J."/>
            <person name="Wang M."/>
            <person name="Labutti K."/>
            <person name="Lipzen A."/>
            <person name="Barry K."/>
            <person name="Grigoriev I.V."/>
        </authorList>
    </citation>
    <scope>NUCLEOTIDE SEQUENCE [LARGE SCALE GENOMIC DNA]</scope>
    <source>
        <strain evidence="3">J235TASD1</strain>
    </source>
</reference>
<evidence type="ECO:0000313" key="2">
    <source>
        <dbReference type="EMBL" id="KXJ96144.1"/>
    </source>
</evidence>
<accession>A0A136JG77</accession>
<keyword evidence="3" id="KW-1185">Reference proteome</keyword>
<organism evidence="2 3">
    <name type="scientific">Microdochium bolleyi</name>
    <dbReference type="NCBI Taxonomy" id="196109"/>
    <lineage>
        <taxon>Eukaryota</taxon>
        <taxon>Fungi</taxon>
        <taxon>Dikarya</taxon>
        <taxon>Ascomycota</taxon>
        <taxon>Pezizomycotina</taxon>
        <taxon>Sordariomycetes</taxon>
        <taxon>Xylariomycetidae</taxon>
        <taxon>Xylariales</taxon>
        <taxon>Microdochiaceae</taxon>
        <taxon>Microdochium</taxon>
    </lineage>
</organism>
<evidence type="ECO:0000256" key="1">
    <source>
        <dbReference type="SAM" id="SignalP"/>
    </source>
</evidence>
<proteinExistence type="predicted"/>
<evidence type="ECO:0008006" key="4">
    <source>
        <dbReference type="Google" id="ProtNLM"/>
    </source>
</evidence>
<name>A0A136JG77_9PEZI</name>
<dbReference type="InParanoid" id="A0A136JG77"/>
<dbReference type="EMBL" id="KQ964246">
    <property type="protein sequence ID" value="KXJ96144.1"/>
    <property type="molecule type" value="Genomic_DNA"/>
</dbReference>
<dbReference type="AlphaFoldDB" id="A0A136JG77"/>
<protein>
    <recommendedName>
        <fullName evidence="4">Ecp2 effector protein domain-containing protein</fullName>
    </recommendedName>
</protein>
<keyword evidence="1" id="KW-0732">Signal</keyword>
<feature type="chain" id="PRO_5007293758" description="Ecp2 effector protein domain-containing protein" evidence="1">
    <location>
        <begin position="20"/>
        <end position="178"/>
    </location>
</feature>